<dbReference type="SUPFAM" id="SSF52799">
    <property type="entry name" value="(Phosphotyrosine protein) phosphatases II"/>
    <property type="match status" value="1"/>
</dbReference>
<dbReference type="PROSITE" id="PS00383">
    <property type="entry name" value="TYR_PHOSPHATASE_1"/>
    <property type="match status" value="1"/>
</dbReference>
<evidence type="ECO:0000313" key="7">
    <source>
        <dbReference type="EMBL" id="TFK51859.1"/>
    </source>
</evidence>
<dbReference type="GO" id="GO:0043409">
    <property type="term" value="P:negative regulation of MAPK cascade"/>
    <property type="evidence" value="ECO:0007669"/>
    <property type="project" value="TreeGrafter"/>
</dbReference>
<reference evidence="7 8" key="1">
    <citation type="journal article" date="2019" name="Nat. Ecol. Evol.">
        <title>Megaphylogeny resolves global patterns of mushroom evolution.</title>
        <authorList>
            <person name="Varga T."/>
            <person name="Krizsan K."/>
            <person name="Foldi C."/>
            <person name="Dima B."/>
            <person name="Sanchez-Garcia M."/>
            <person name="Sanchez-Ramirez S."/>
            <person name="Szollosi G.J."/>
            <person name="Szarkandi J.G."/>
            <person name="Papp V."/>
            <person name="Albert L."/>
            <person name="Andreopoulos W."/>
            <person name="Angelini C."/>
            <person name="Antonin V."/>
            <person name="Barry K.W."/>
            <person name="Bougher N.L."/>
            <person name="Buchanan P."/>
            <person name="Buyck B."/>
            <person name="Bense V."/>
            <person name="Catcheside P."/>
            <person name="Chovatia M."/>
            <person name="Cooper J."/>
            <person name="Damon W."/>
            <person name="Desjardin D."/>
            <person name="Finy P."/>
            <person name="Geml J."/>
            <person name="Haridas S."/>
            <person name="Hughes K."/>
            <person name="Justo A."/>
            <person name="Karasinski D."/>
            <person name="Kautmanova I."/>
            <person name="Kiss B."/>
            <person name="Kocsube S."/>
            <person name="Kotiranta H."/>
            <person name="LaButti K.M."/>
            <person name="Lechner B.E."/>
            <person name="Liimatainen K."/>
            <person name="Lipzen A."/>
            <person name="Lukacs Z."/>
            <person name="Mihaltcheva S."/>
            <person name="Morgado L.N."/>
            <person name="Niskanen T."/>
            <person name="Noordeloos M.E."/>
            <person name="Ohm R.A."/>
            <person name="Ortiz-Santana B."/>
            <person name="Ovrebo C."/>
            <person name="Racz N."/>
            <person name="Riley R."/>
            <person name="Savchenko A."/>
            <person name="Shiryaev A."/>
            <person name="Soop K."/>
            <person name="Spirin V."/>
            <person name="Szebenyi C."/>
            <person name="Tomsovsky M."/>
            <person name="Tulloss R.E."/>
            <person name="Uehling J."/>
            <person name="Grigoriev I.V."/>
            <person name="Vagvolgyi C."/>
            <person name="Papp T."/>
            <person name="Martin F.M."/>
            <person name="Miettinen O."/>
            <person name="Hibbett D.S."/>
            <person name="Nagy L.G."/>
        </authorList>
    </citation>
    <scope>NUCLEOTIDE SEQUENCE [LARGE SCALE GENOMIC DNA]</scope>
    <source>
        <strain evidence="7 8">OMC1185</strain>
    </source>
</reference>
<dbReference type="Proteomes" id="UP000305948">
    <property type="component" value="Unassembled WGS sequence"/>
</dbReference>
<dbReference type="PANTHER" id="PTHR10159:SF519">
    <property type="entry name" value="DUAL SPECIFICITY PROTEIN PHOSPHATASE MPK3"/>
    <property type="match status" value="1"/>
</dbReference>
<evidence type="ECO:0000256" key="3">
    <source>
        <dbReference type="ARBA" id="ARBA00022801"/>
    </source>
</evidence>
<gene>
    <name evidence="7" type="ORF">OE88DRAFT_1658522</name>
</gene>
<dbReference type="InterPro" id="IPR016130">
    <property type="entry name" value="Tyr_Pase_AS"/>
</dbReference>
<evidence type="ECO:0000259" key="5">
    <source>
        <dbReference type="PROSITE" id="PS50054"/>
    </source>
</evidence>
<dbReference type="STRING" id="5364.A0A5C3N2B2"/>
<keyword evidence="4" id="KW-0904">Protein phosphatase</keyword>
<evidence type="ECO:0000259" key="6">
    <source>
        <dbReference type="PROSITE" id="PS50056"/>
    </source>
</evidence>
<protein>
    <recommendedName>
        <fullName evidence="2">protein-tyrosine-phosphatase</fullName>
        <ecNumber evidence="2">3.1.3.48</ecNumber>
    </recommendedName>
</protein>
<dbReference type="InterPro" id="IPR029021">
    <property type="entry name" value="Prot-tyrosine_phosphatase-like"/>
</dbReference>
<dbReference type="GO" id="GO:0005737">
    <property type="term" value="C:cytoplasm"/>
    <property type="evidence" value="ECO:0007669"/>
    <property type="project" value="TreeGrafter"/>
</dbReference>
<dbReference type="Gene3D" id="3.90.190.10">
    <property type="entry name" value="Protein tyrosine phosphatase superfamily"/>
    <property type="match status" value="1"/>
</dbReference>
<organism evidence="7 8">
    <name type="scientific">Heliocybe sulcata</name>
    <dbReference type="NCBI Taxonomy" id="5364"/>
    <lineage>
        <taxon>Eukaryota</taxon>
        <taxon>Fungi</taxon>
        <taxon>Dikarya</taxon>
        <taxon>Basidiomycota</taxon>
        <taxon>Agaricomycotina</taxon>
        <taxon>Agaricomycetes</taxon>
        <taxon>Gloeophyllales</taxon>
        <taxon>Gloeophyllaceae</taxon>
        <taxon>Heliocybe</taxon>
    </lineage>
</organism>
<accession>A0A5C3N2B2</accession>
<dbReference type="GO" id="GO:0004725">
    <property type="term" value="F:protein tyrosine phosphatase activity"/>
    <property type="evidence" value="ECO:0007669"/>
    <property type="project" value="UniProtKB-EC"/>
</dbReference>
<feature type="domain" description="Tyrosine specific protein phosphatases" evidence="6">
    <location>
        <begin position="95"/>
        <end position="155"/>
    </location>
</feature>
<evidence type="ECO:0000313" key="8">
    <source>
        <dbReference type="Proteomes" id="UP000305948"/>
    </source>
</evidence>
<evidence type="ECO:0000256" key="4">
    <source>
        <dbReference type="ARBA" id="ARBA00022912"/>
    </source>
</evidence>
<dbReference type="EC" id="3.1.3.48" evidence="2"/>
<evidence type="ECO:0000256" key="2">
    <source>
        <dbReference type="ARBA" id="ARBA00013064"/>
    </source>
</evidence>
<dbReference type="EMBL" id="ML213510">
    <property type="protein sequence ID" value="TFK51859.1"/>
    <property type="molecule type" value="Genomic_DNA"/>
</dbReference>
<feature type="domain" description="Tyrosine-protein phosphatase" evidence="5">
    <location>
        <begin position="30"/>
        <end position="177"/>
    </location>
</feature>
<comment type="similarity">
    <text evidence="1">Belongs to the protein-tyrosine phosphatase family. Non-receptor class dual specificity subfamily.</text>
</comment>
<dbReference type="SMART" id="SM00195">
    <property type="entry name" value="DSPc"/>
    <property type="match status" value="1"/>
</dbReference>
<dbReference type="CDD" id="cd14498">
    <property type="entry name" value="DSP"/>
    <property type="match status" value="1"/>
</dbReference>
<dbReference type="OrthoDB" id="2017893at2759"/>
<dbReference type="AlphaFoldDB" id="A0A5C3N2B2"/>
<dbReference type="PANTHER" id="PTHR10159">
    <property type="entry name" value="DUAL SPECIFICITY PROTEIN PHOSPHATASE"/>
    <property type="match status" value="1"/>
</dbReference>
<dbReference type="InterPro" id="IPR000387">
    <property type="entry name" value="Tyr_Pase_dom"/>
</dbReference>
<dbReference type="PROSITE" id="PS50056">
    <property type="entry name" value="TYR_PHOSPHATASE_2"/>
    <property type="match status" value="1"/>
</dbReference>
<dbReference type="InterPro" id="IPR000340">
    <property type="entry name" value="Dual-sp_phosphatase_cat-dom"/>
</dbReference>
<evidence type="ECO:0000256" key="1">
    <source>
        <dbReference type="ARBA" id="ARBA00008601"/>
    </source>
</evidence>
<proteinExistence type="inferred from homology"/>
<keyword evidence="3" id="KW-0378">Hydrolase</keyword>
<dbReference type="InterPro" id="IPR020422">
    <property type="entry name" value="TYR_PHOSPHATASE_DUAL_dom"/>
</dbReference>
<name>A0A5C3N2B2_9AGAM</name>
<sequence length="250" mass="27147">MLSFSSGSWQSDLINSAGATKTVVKGTARTATPILPRLYLSDVFTARDEKELKKLGITHVLSVMEVAPTWPEEVEGALGGRLHVKIADRPDEDILQWLDGTTEFISDALESDKRNKVLVHCFQGMSRSATVVCAYLIATMGMSPTKSISFVKSKRGIVCPNYGFVKQLQTYAIRFEGVHQPDGVATKVSRIVKKFRGKTVVEEAHSSSVTVQNGQVTVEEVHQAETVDGGTSKPAKEGQSVYVAVTLSST</sequence>
<keyword evidence="8" id="KW-1185">Reference proteome</keyword>
<dbReference type="PROSITE" id="PS50054">
    <property type="entry name" value="TYR_PHOSPHATASE_DUAL"/>
    <property type="match status" value="1"/>
</dbReference>
<dbReference type="Pfam" id="PF00782">
    <property type="entry name" value="DSPc"/>
    <property type="match status" value="1"/>
</dbReference>